<dbReference type="AlphaFoldDB" id="A0A4Q9MRV4"/>
<feature type="region of interest" description="Disordered" evidence="1">
    <location>
        <begin position="384"/>
        <end position="423"/>
    </location>
</feature>
<sequence>MPTGLHEALRTLAEELRDAAQANTQDLLRCDRGGAEGLMRIALVLQNGRPTEGTEDLRIFLSECLKRGHKEMAATEGLHSWGWRRMYTDACMLLAYADVLDFSATGDNALALSAVSHLDNSIVIAGAPGEGRLNAILDIIDGIQAECLGFSSGQRKDVSFVTAAHPSSESNFVAAPLLSAEKPVLRLDTPPSLGTFVSRLSRQPFVLPGFLLDWPALNEHPWRSLDYLRAVAGPGRVVPVEVGSDYRSDDWTQKMMPWDEFLANLEEDEGDRPAGTPPRPVLYLAQHSLFSQFPALTEDILVPDYVYCDLGPPEDYPRYVPPANDERLVLNAWLGPAGTVSPAHTDPFFNFYGQVVGRKTIWLAPPGVSPYMYSYPIGADIAGEVSNSSQQPRNPAANNESPSLSNTSRVDVLVSSPEDHSRSKSEYPVFWEKAVPDALSVTLKPGDLLFFPPGWWHAMRSEERSFSVSMWF</sequence>
<accession>A0A4Q9MRV4</accession>
<dbReference type="SMART" id="SM00558">
    <property type="entry name" value="JmjC"/>
    <property type="match status" value="1"/>
</dbReference>
<organism evidence="3">
    <name type="scientific">Dichomitus squalens</name>
    <dbReference type="NCBI Taxonomy" id="114155"/>
    <lineage>
        <taxon>Eukaryota</taxon>
        <taxon>Fungi</taxon>
        <taxon>Dikarya</taxon>
        <taxon>Basidiomycota</taxon>
        <taxon>Agaricomycotina</taxon>
        <taxon>Agaricomycetes</taxon>
        <taxon>Polyporales</taxon>
        <taxon>Polyporaceae</taxon>
        <taxon>Dichomitus</taxon>
    </lineage>
</organism>
<dbReference type="Pfam" id="PF13621">
    <property type="entry name" value="Cupin_8"/>
    <property type="match status" value="1"/>
</dbReference>
<reference evidence="3" key="1">
    <citation type="submission" date="2019-01" db="EMBL/GenBank/DDBJ databases">
        <title>Draft genome sequences of three monokaryotic isolates of the white-rot basidiomycete fungus Dichomitus squalens.</title>
        <authorList>
            <consortium name="DOE Joint Genome Institute"/>
            <person name="Lopez S.C."/>
            <person name="Andreopoulos B."/>
            <person name="Pangilinan J."/>
            <person name="Lipzen A."/>
            <person name="Riley R."/>
            <person name="Ahrendt S."/>
            <person name="Ng V."/>
            <person name="Barry K."/>
            <person name="Daum C."/>
            <person name="Grigoriev I.V."/>
            <person name="Hilden K.S."/>
            <person name="Makela M.R."/>
            <person name="de Vries R.P."/>
        </authorList>
    </citation>
    <scope>NUCLEOTIDE SEQUENCE [LARGE SCALE GENOMIC DNA]</scope>
    <source>
        <strain evidence="3">OM18370.1</strain>
    </source>
</reference>
<dbReference type="PANTHER" id="PTHR12461:SF94">
    <property type="entry name" value="JMJC DOMAIN-CONTAINING PROTEIN"/>
    <property type="match status" value="1"/>
</dbReference>
<protein>
    <submittedName>
        <fullName evidence="3">Clavaminate synthase-like protein</fullName>
    </submittedName>
</protein>
<proteinExistence type="predicted"/>
<dbReference type="Gene3D" id="2.60.120.650">
    <property type="entry name" value="Cupin"/>
    <property type="match status" value="1"/>
</dbReference>
<evidence type="ECO:0000256" key="1">
    <source>
        <dbReference type="SAM" id="MobiDB-lite"/>
    </source>
</evidence>
<dbReference type="OrthoDB" id="47172at2759"/>
<feature type="compositionally biased region" description="Polar residues" evidence="1">
    <location>
        <begin position="385"/>
        <end position="409"/>
    </location>
</feature>
<dbReference type="PANTHER" id="PTHR12461">
    <property type="entry name" value="HYPOXIA-INDUCIBLE FACTOR 1 ALPHA INHIBITOR-RELATED"/>
    <property type="match status" value="1"/>
</dbReference>
<dbReference type="InterPro" id="IPR041667">
    <property type="entry name" value="Cupin_8"/>
</dbReference>
<evidence type="ECO:0000259" key="2">
    <source>
        <dbReference type="PROSITE" id="PS51184"/>
    </source>
</evidence>
<dbReference type="EMBL" id="ML143416">
    <property type="protein sequence ID" value="TBU29001.1"/>
    <property type="molecule type" value="Genomic_DNA"/>
</dbReference>
<dbReference type="Proteomes" id="UP000292957">
    <property type="component" value="Unassembled WGS sequence"/>
</dbReference>
<dbReference type="InterPro" id="IPR003347">
    <property type="entry name" value="JmjC_dom"/>
</dbReference>
<dbReference type="SUPFAM" id="SSF51197">
    <property type="entry name" value="Clavaminate synthase-like"/>
    <property type="match status" value="1"/>
</dbReference>
<dbReference type="PROSITE" id="PS51184">
    <property type="entry name" value="JMJC"/>
    <property type="match status" value="1"/>
</dbReference>
<name>A0A4Q9MRV4_9APHY</name>
<dbReference type="CDD" id="cd02208">
    <property type="entry name" value="cupin_RmlC-like"/>
    <property type="match status" value="1"/>
</dbReference>
<gene>
    <name evidence="3" type="ORF">BD311DRAFT_757200</name>
</gene>
<feature type="domain" description="JmjC" evidence="2">
    <location>
        <begin position="282"/>
        <end position="472"/>
    </location>
</feature>
<evidence type="ECO:0000313" key="3">
    <source>
        <dbReference type="EMBL" id="TBU29001.1"/>
    </source>
</evidence>